<comment type="caution">
    <text evidence="2">The sequence shown here is derived from an EMBL/GenBank/DDBJ whole genome shotgun (WGS) entry which is preliminary data.</text>
</comment>
<evidence type="ECO:0000313" key="2">
    <source>
        <dbReference type="EMBL" id="SEJ60793.1"/>
    </source>
</evidence>
<dbReference type="PANTHER" id="PTHR48079">
    <property type="entry name" value="PROTEIN YEEZ"/>
    <property type="match status" value="1"/>
</dbReference>
<dbReference type="InterPro" id="IPR051783">
    <property type="entry name" value="NAD(P)-dependent_oxidoreduct"/>
</dbReference>
<evidence type="ECO:0000259" key="1">
    <source>
        <dbReference type="Pfam" id="PF01370"/>
    </source>
</evidence>
<reference evidence="2 3" key="1">
    <citation type="submission" date="2016-10" db="EMBL/GenBank/DDBJ databases">
        <authorList>
            <person name="Varghese N."/>
            <person name="Submissions S."/>
        </authorList>
    </citation>
    <scope>NUCLEOTIDE SEQUENCE [LARGE SCALE GENOMIC DNA]</scope>
    <source>
        <strain evidence="2 3">LMG 22274</strain>
    </source>
</reference>
<dbReference type="GO" id="GO:0005737">
    <property type="term" value="C:cytoplasm"/>
    <property type="evidence" value="ECO:0007669"/>
    <property type="project" value="TreeGrafter"/>
</dbReference>
<dbReference type="RefSeq" id="WP_074983277.1">
    <property type="nucleotide sequence ID" value="NZ_CADFGN010000006.1"/>
</dbReference>
<dbReference type="Pfam" id="PF01370">
    <property type="entry name" value="Epimerase"/>
    <property type="match status" value="1"/>
</dbReference>
<proteinExistence type="predicted"/>
<dbReference type="InterPro" id="IPR036291">
    <property type="entry name" value="NAD(P)-bd_dom_sf"/>
</dbReference>
<protein>
    <submittedName>
        <fullName evidence="2">Nucleoside-diphosphate-sugar epimerase</fullName>
    </submittedName>
</protein>
<name>A0AAQ1GFG8_9BURK</name>
<dbReference type="GO" id="GO:0004029">
    <property type="term" value="F:aldehyde dehydrogenase (NAD+) activity"/>
    <property type="evidence" value="ECO:0007669"/>
    <property type="project" value="TreeGrafter"/>
</dbReference>
<feature type="domain" description="NAD-dependent epimerase/dehydratase" evidence="1">
    <location>
        <begin position="11"/>
        <end position="226"/>
    </location>
</feature>
<dbReference type="SUPFAM" id="SSF51735">
    <property type="entry name" value="NAD(P)-binding Rossmann-fold domains"/>
    <property type="match status" value="1"/>
</dbReference>
<accession>A0AAQ1GFG8</accession>
<organism evidence="2 3">
    <name type="scientific">Paraburkholderia tropica</name>
    <dbReference type="NCBI Taxonomy" id="92647"/>
    <lineage>
        <taxon>Bacteria</taxon>
        <taxon>Pseudomonadati</taxon>
        <taxon>Pseudomonadota</taxon>
        <taxon>Betaproteobacteria</taxon>
        <taxon>Burkholderiales</taxon>
        <taxon>Burkholderiaceae</taxon>
        <taxon>Paraburkholderia</taxon>
    </lineage>
</organism>
<dbReference type="EMBL" id="FNZM01000006">
    <property type="protein sequence ID" value="SEJ60793.1"/>
    <property type="molecule type" value="Genomic_DNA"/>
</dbReference>
<gene>
    <name evidence="2" type="ORF">SAMN05216550_106239</name>
</gene>
<evidence type="ECO:0000313" key="3">
    <source>
        <dbReference type="Proteomes" id="UP000183529"/>
    </source>
</evidence>
<dbReference type="AlphaFoldDB" id="A0AAQ1GFG8"/>
<dbReference type="InterPro" id="IPR001509">
    <property type="entry name" value="Epimerase_deHydtase"/>
</dbReference>
<dbReference type="Proteomes" id="UP000183529">
    <property type="component" value="Unassembled WGS sequence"/>
</dbReference>
<dbReference type="Gene3D" id="3.40.50.720">
    <property type="entry name" value="NAD(P)-binding Rossmann-like Domain"/>
    <property type="match status" value="1"/>
</dbReference>
<sequence length="340" mass="36381">MAAIPDTARTALVLGASGGIGGEVARQLRGAGWQVRALKRNLGGAAGEHGSRDADGIDWIEGDALDRAAVLRAAQGCAVIVHAVNPPGYKRWAEVVLPMIDNTLAAAAAVGATVVLPGTVYNFGPETLPRVAEDAPQQPRTRKGAIRVELERRIEAAAAQGTRAIIVRAGDFFGPRVGNSWLAQGMVQPGRPVRTVREPGRPGIGHTWAYVPDVARTMVELIEQRAELAPFARFHMQGHRDADGTQMAAALCRVAERHGLAARRKPFAWPLVWIGALFSTTLREMLEMRYLWRETLELDNARLVRTLGREPHTPLDTALEATLAGLGCLGAPVAALAAGH</sequence>
<dbReference type="PANTHER" id="PTHR48079:SF6">
    <property type="entry name" value="NAD(P)-BINDING DOMAIN-CONTAINING PROTEIN-RELATED"/>
    <property type="match status" value="1"/>
</dbReference>